<keyword evidence="4" id="KW-1185">Reference proteome</keyword>
<dbReference type="Proteomes" id="UP001341840">
    <property type="component" value="Unassembled WGS sequence"/>
</dbReference>
<dbReference type="EMBL" id="JASCZI010000106">
    <property type="protein sequence ID" value="MED6108790.1"/>
    <property type="molecule type" value="Genomic_DNA"/>
</dbReference>
<evidence type="ECO:0000259" key="2">
    <source>
        <dbReference type="Pfam" id="PF03478"/>
    </source>
</evidence>
<proteinExistence type="predicted"/>
<dbReference type="InterPro" id="IPR050942">
    <property type="entry name" value="F-box_BR-signaling"/>
</dbReference>
<dbReference type="PANTHER" id="PTHR44259">
    <property type="entry name" value="OS07G0183000 PROTEIN-RELATED"/>
    <property type="match status" value="1"/>
</dbReference>
<comment type="caution">
    <text evidence="3">The sequence shown here is derived from an EMBL/GenBank/DDBJ whole genome shotgun (WGS) entry which is preliminary data.</text>
</comment>
<feature type="domain" description="KIB1-4 beta-propeller" evidence="2">
    <location>
        <begin position="68"/>
        <end position="271"/>
    </location>
</feature>
<protein>
    <recommendedName>
        <fullName evidence="2">KIB1-4 beta-propeller domain-containing protein</fullName>
    </recommendedName>
</protein>
<feature type="region of interest" description="Disordered" evidence="1">
    <location>
        <begin position="404"/>
        <end position="443"/>
    </location>
</feature>
<evidence type="ECO:0000256" key="1">
    <source>
        <dbReference type="SAM" id="MobiDB-lite"/>
    </source>
</evidence>
<organism evidence="3 4">
    <name type="scientific">Stylosanthes scabra</name>
    <dbReference type="NCBI Taxonomy" id="79078"/>
    <lineage>
        <taxon>Eukaryota</taxon>
        <taxon>Viridiplantae</taxon>
        <taxon>Streptophyta</taxon>
        <taxon>Embryophyta</taxon>
        <taxon>Tracheophyta</taxon>
        <taxon>Spermatophyta</taxon>
        <taxon>Magnoliopsida</taxon>
        <taxon>eudicotyledons</taxon>
        <taxon>Gunneridae</taxon>
        <taxon>Pentapetalae</taxon>
        <taxon>rosids</taxon>
        <taxon>fabids</taxon>
        <taxon>Fabales</taxon>
        <taxon>Fabaceae</taxon>
        <taxon>Papilionoideae</taxon>
        <taxon>50 kb inversion clade</taxon>
        <taxon>dalbergioids sensu lato</taxon>
        <taxon>Dalbergieae</taxon>
        <taxon>Pterocarpus clade</taxon>
        <taxon>Stylosanthes</taxon>
    </lineage>
</organism>
<sequence length="511" mass="57921">MENLMNCRATCRSWRKVAEAVFSSQLPLMLSLSPSKYFLSAPLIYHDFSVVTETWPQITNRSDEIISLQSVQGWLMFNEFHSQSFCELSFFNPFSRATFKLPKLFLFPRSLMMNNCRVRLVFNSAPPGSDEFVVVLLCGSRYDHGKMRQKIAFFKFKQGSLIVVSESILEYNEYFYDIAVDDDDKLYALTSKHNTILSGISFSGTQRLAMDTSTGELLLVLYYESSPVPSGCLGSSFDHTEQFHVYKLERSSLIWCEVVNIGDRFLLWDSTRHPLSGNRCPKLLPSSLSFMFNSPFFQFSGNFSDDYFRHYIHQNVPLSVTIPTVQIASQTAAGRALTLHRKFQCSSSFSSISRSFSKRLIIFNQSTRLRHVIDPQLPSRIFSSHQISSCKSTATIPQPITWIRASPGPTRPGPAPNRPDPVQFRPNTNTSQIPTQTDPWNNPTRGLPNLVVPNRPKVLPGPGFYLLNPVREPAPLSAPEPDPFFIRFSRVTRPACFTQPDPLPSLLPAHC</sequence>
<evidence type="ECO:0000313" key="3">
    <source>
        <dbReference type="EMBL" id="MED6108790.1"/>
    </source>
</evidence>
<feature type="compositionally biased region" description="Pro residues" evidence="1">
    <location>
        <begin position="409"/>
        <end position="419"/>
    </location>
</feature>
<evidence type="ECO:0000313" key="4">
    <source>
        <dbReference type="Proteomes" id="UP001341840"/>
    </source>
</evidence>
<dbReference type="PANTHER" id="PTHR44259:SF15">
    <property type="entry name" value="F-BOX PROTEIN KIB2-RELATED"/>
    <property type="match status" value="1"/>
</dbReference>
<accession>A0ABU6QA52</accession>
<gene>
    <name evidence="3" type="ORF">PIB30_027481</name>
</gene>
<reference evidence="3 4" key="1">
    <citation type="journal article" date="2023" name="Plants (Basel)">
        <title>Bridging the Gap: Combining Genomics and Transcriptomics Approaches to Understand Stylosanthes scabra, an Orphan Legume from the Brazilian Caatinga.</title>
        <authorList>
            <person name="Ferreira-Neto J.R.C."/>
            <person name="da Silva M.D."/>
            <person name="Binneck E."/>
            <person name="de Melo N.F."/>
            <person name="da Silva R.H."/>
            <person name="de Melo A.L.T.M."/>
            <person name="Pandolfi V."/>
            <person name="Bustamante F.O."/>
            <person name="Brasileiro-Vidal A.C."/>
            <person name="Benko-Iseppon A.M."/>
        </authorList>
    </citation>
    <scope>NUCLEOTIDE SEQUENCE [LARGE SCALE GENOMIC DNA]</scope>
    <source>
        <tissue evidence="3">Leaves</tissue>
    </source>
</reference>
<dbReference type="Pfam" id="PF03478">
    <property type="entry name" value="Beta-prop_KIB1-4"/>
    <property type="match status" value="1"/>
</dbReference>
<feature type="compositionally biased region" description="Polar residues" evidence="1">
    <location>
        <begin position="425"/>
        <end position="443"/>
    </location>
</feature>
<dbReference type="InterPro" id="IPR005174">
    <property type="entry name" value="KIB1-4_b-propeller"/>
</dbReference>
<name>A0ABU6QA52_9FABA</name>